<evidence type="ECO:0000256" key="5">
    <source>
        <dbReference type="ARBA" id="ARBA00022723"/>
    </source>
</evidence>
<comment type="cofactor">
    <cofactor evidence="1">
        <name>Mg(2+)</name>
        <dbReference type="ChEBI" id="CHEBI:18420"/>
    </cofactor>
</comment>
<organism evidence="16 17">
    <name type="scientific">Coccomyxa subellipsoidea</name>
    <dbReference type="NCBI Taxonomy" id="248742"/>
    <lineage>
        <taxon>Eukaryota</taxon>
        <taxon>Viridiplantae</taxon>
        <taxon>Chlorophyta</taxon>
        <taxon>core chlorophytes</taxon>
        <taxon>Trebouxiophyceae</taxon>
        <taxon>Trebouxiophyceae incertae sedis</taxon>
        <taxon>Coccomyxaceae</taxon>
        <taxon>Coccomyxa</taxon>
    </lineage>
</organism>
<evidence type="ECO:0000259" key="15">
    <source>
        <dbReference type="Pfam" id="PF02732"/>
    </source>
</evidence>
<keyword evidence="7" id="KW-0227">DNA damage</keyword>
<evidence type="ECO:0000256" key="14">
    <source>
        <dbReference type="SAM" id="MobiDB-lite"/>
    </source>
</evidence>
<evidence type="ECO:0000256" key="2">
    <source>
        <dbReference type="ARBA" id="ARBA00004123"/>
    </source>
</evidence>
<evidence type="ECO:0000313" key="17">
    <source>
        <dbReference type="Proteomes" id="UP001491310"/>
    </source>
</evidence>
<keyword evidence="12" id="KW-0539">Nucleus</keyword>
<dbReference type="Pfam" id="PF02732">
    <property type="entry name" value="ERCC4"/>
    <property type="match status" value="1"/>
</dbReference>
<comment type="subcellular location">
    <subcellularLocation>
        <location evidence="2">Nucleus</location>
    </subcellularLocation>
</comment>
<dbReference type="Gene3D" id="1.10.150.670">
    <property type="entry name" value="Crossover junction endonuclease EME1, DNA-binding domain"/>
    <property type="match status" value="1"/>
</dbReference>
<evidence type="ECO:0000256" key="9">
    <source>
        <dbReference type="ARBA" id="ARBA00022842"/>
    </source>
</evidence>
<dbReference type="PANTHER" id="PTHR21077:SF5">
    <property type="entry name" value="CROSSOVER JUNCTION ENDONUCLEASE MMS4"/>
    <property type="match status" value="1"/>
</dbReference>
<evidence type="ECO:0000256" key="3">
    <source>
        <dbReference type="ARBA" id="ARBA00005313"/>
    </source>
</evidence>
<evidence type="ECO:0000256" key="1">
    <source>
        <dbReference type="ARBA" id="ARBA00001946"/>
    </source>
</evidence>
<protein>
    <recommendedName>
        <fullName evidence="15">ERCC4 domain-containing protein</fullName>
    </recommendedName>
</protein>
<dbReference type="InterPro" id="IPR033310">
    <property type="entry name" value="Mms4/EME1/EME2"/>
</dbReference>
<evidence type="ECO:0000256" key="7">
    <source>
        <dbReference type="ARBA" id="ARBA00022763"/>
    </source>
</evidence>
<sequence>MSDDEEDLLRDLGLRDCAIHQASKCEPFLRPQAQLGDELFDLTSSPEALQPEATHPSPPLHRWAGVGHQNDEQGEGSGHARGQRKRQRPQYLASYDEGQTFDASQQDCSQPEAAVQQSPTFVPPDEPRRISPPMPASAPQNGSDLAPDSPLRPQKRRARGKTAEERAEAAAAKELEKQEKKAARERAKQEKAAQKEEEKQRKAQERLDRQRENGKSALEDILPVLCPAAMNHATTLRIMERLIADEFRYEVNMGHPLPLGAPDSGLRSIVWKRRVHRRSSDGERSQACQAVDGDGEAPQHEDVPYVLVYITGEELVAMLEKDTLDNFLARVAAAHAGSTLGLLIEGLHSYLKKRQNADYRRLGPGGGGFSAVGYEEVLARLTVDQPGVRHRCVADAAAAADHVSQLTKALATQPFKVQDSFLHQFGGSGKGTANVKATLARYPLCSRSLEPWYHALSYVVDINPGQAHAIVHQHPSLGQLMAIYADPARSQREKENLVADLKYVGGSTRVGPKASQRLFALFTATDPLLPLGDLGFNG</sequence>
<reference evidence="16 17" key="1">
    <citation type="journal article" date="2024" name="Nat. Commun.">
        <title>Phylogenomics reveals the evolutionary origins of lichenization in chlorophyte algae.</title>
        <authorList>
            <person name="Puginier C."/>
            <person name="Libourel C."/>
            <person name="Otte J."/>
            <person name="Skaloud P."/>
            <person name="Haon M."/>
            <person name="Grisel S."/>
            <person name="Petersen M."/>
            <person name="Berrin J.G."/>
            <person name="Delaux P.M."/>
            <person name="Dal Grande F."/>
            <person name="Keller J."/>
        </authorList>
    </citation>
    <scope>NUCLEOTIDE SEQUENCE [LARGE SCALE GENOMIC DNA]</scope>
    <source>
        <strain evidence="16 17">SAG 216-7</strain>
    </source>
</reference>
<accession>A0ABR2YIF6</accession>
<gene>
    <name evidence="16" type="ORF">WJX75_009526</name>
</gene>
<dbReference type="InterPro" id="IPR006166">
    <property type="entry name" value="ERCC4_domain"/>
</dbReference>
<dbReference type="InterPro" id="IPR042530">
    <property type="entry name" value="EME1/EME2_C"/>
</dbReference>
<dbReference type="PANTHER" id="PTHR21077">
    <property type="entry name" value="EME1 PROTEIN"/>
    <property type="match status" value="1"/>
</dbReference>
<feature type="region of interest" description="Disordered" evidence="14">
    <location>
        <begin position="36"/>
        <end position="214"/>
    </location>
</feature>
<proteinExistence type="inferred from homology"/>
<evidence type="ECO:0000256" key="6">
    <source>
        <dbReference type="ARBA" id="ARBA00022759"/>
    </source>
</evidence>
<name>A0ABR2YIF6_9CHLO</name>
<dbReference type="EMBL" id="JALJOT010000011">
    <property type="protein sequence ID" value="KAK9905957.1"/>
    <property type="molecule type" value="Genomic_DNA"/>
</dbReference>
<keyword evidence="9" id="KW-0460">Magnesium</keyword>
<comment type="similarity">
    <text evidence="3">Belongs to the EME1/MMS4 family.</text>
</comment>
<dbReference type="Gene3D" id="3.40.50.10130">
    <property type="match status" value="1"/>
</dbReference>
<keyword evidence="5" id="KW-0479">Metal-binding</keyword>
<evidence type="ECO:0000256" key="8">
    <source>
        <dbReference type="ARBA" id="ARBA00022801"/>
    </source>
</evidence>
<feature type="compositionally biased region" description="Polar residues" evidence="14">
    <location>
        <begin position="101"/>
        <end position="120"/>
    </location>
</feature>
<keyword evidence="6" id="KW-0255">Endonuclease</keyword>
<keyword evidence="10" id="KW-0233">DNA recombination</keyword>
<evidence type="ECO:0000256" key="11">
    <source>
        <dbReference type="ARBA" id="ARBA00023204"/>
    </source>
</evidence>
<evidence type="ECO:0000256" key="13">
    <source>
        <dbReference type="ARBA" id="ARBA00023254"/>
    </source>
</evidence>
<feature type="compositionally biased region" description="Basic and acidic residues" evidence="14">
    <location>
        <begin position="161"/>
        <end position="214"/>
    </location>
</feature>
<comment type="caution">
    <text evidence="16">The sequence shown here is derived from an EMBL/GenBank/DDBJ whole genome shotgun (WGS) entry which is preliminary data.</text>
</comment>
<keyword evidence="4" id="KW-0540">Nuclease</keyword>
<feature type="domain" description="ERCC4" evidence="15">
    <location>
        <begin position="301"/>
        <end position="406"/>
    </location>
</feature>
<evidence type="ECO:0000256" key="12">
    <source>
        <dbReference type="ARBA" id="ARBA00023242"/>
    </source>
</evidence>
<evidence type="ECO:0000313" key="16">
    <source>
        <dbReference type="EMBL" id="KAK9905957.1"/>
    </source>
</evidence>
<keyword evidence="17" id="KW-1185">Reference proteome</keyword>
<evidence type="ECO:0000256" key="4">
    <source>
        <dbReference type="ARBA" id="ARBA00022722"/>
    </source>
</evidence>
<keyword evidence="8" id="KW-0378">Hydrolase</keyword>
<dbReference type="Proteomes" id="UP001491310">
    <property type="component" value="Unassembled WGS sequence"/>
</dbReference>
<keyword evidence="11" id="KW-0234">DNA repair</keyword>
<keyword evidence="13" id="KW-0469">Meiosis</keyword>
<evidence type="ECO:0000256" key="10">
    <source>
        <dbReference type="ARBA" id="ARBA00023172"/>
    </source>
</evidence>